<proteinExistence type="predicted"/>
<dbReference type="SUPFAM" id="SSF51905">
    <property type="entry name" value="FAD/NAD(P)-binding domain"/>
    <property type="match status" value="2"/>
</dbReference>
<dbReference type="EMBL" id="GDHC01011425">
    <property type="protein sequence ID" value="JAQ07204.1"/>
    <property type="molecule type" value="Transcribed_RNA"/>
</dbReference>
<evidence type="ECO:0000313" key="2">
    <source>
        <dbReference type="EMBL" id="JAQ07204.1"/>
    </source>
</evidence>
<dbReference type="Pfam" id="PF01593">
    <property type="entry name" value="Amino_oxidase"/>
    <property type="match status" value="2"/>
</dbReference>
<name>A0A146LG94_LYGHE</name>
<gene>
    <name evidence="2" type="primary">SMOX_1</name>
    <name evidence="2" type="ORF">g.79562</name>
</gene>
<accession>A0A146LG94</accession>
<dbReference type="SUPFAM" id="SSF54373">
    <property type="entry name" value="FAD-linked reductases, C-terminal domain"/>
    <property type="match status" value="2"/>
</dbReference>
<dbReference type="PANTHER" id="PTHR10742">
    <property type="entry name" value="FLAVIN MONOAMINE OXIDASE"/>
    <property type="match status" value="1"/>
</dbReference>
<reference evidence="2" key="1">
    <citation type="journal article" date="2016" name="Gigascience">
        <title>De novo construction of an expanded transcriptome assembly for the western tarnished plant bug, Lygus hesperus.</title>
        <authorList>
            <person name="Tassone E.E."/>
            <person name="Geib S.M."/>
            <person name="Hall B."/>
            <person name="Fabrick J.A."/>
            <person name="Brent C.S."/>
            <person name="Hull J.J."/>
        </authorList>
    </citation>
    <scope>NUCLEOTIDE SEQUENCE</scope>
</reference>
<protein>
    <submittedName>
        <fullName evidence="2">Spermine oxidase</fullName>
    </submittedName>
</protein>
<dbReference type="Gene3D" id="3.50.50.60">
    <property type="entry name" value="FAD/NAD(P)-binding domain"/>
    <property type="match status" value="2"/>
</dbReference>
<dbReference type="AlphaFoldDB" id="A0A146LG94"/>
<dbReference type="GO" id="GO:0046592">
    <property type="term" value="F:polyamine oxidase activity"/>
    <property type="evidence" value="ECO:0007669"/>
    <property type="project" value="TreeGrafter"/>
</dbReference>
<dbReference type="PANTHER" id="PTHR10742:SF416">
    <property type="entry name" value="SPERMINE OXIDASE"/>
    <property type="match status" value="1"/>
</dbReference>
<dbReference type="Gene3D" id="3.90.660.10">
    <property type="match status" value="2"/>
</dbReference>
<dbReference type="InterPro" id="IPR002937">
    <property type="entry name" value="Amino_oxidase"/>
</dbReference>
<evidence type="ECO:0000259" key="1">
    <source>
        <dbReference type="Pfam" id="PF01593"/>
    </source>
</evidence>
<sequence>MERSAVKVGVVGAGAAGLAAAGRLLASGFQVTVLEAATRMGGRIWTDRFGGSDVDLGAHWVGGEPVYSLGEEAGLLEDTLFFPDLHFVMNDGQVISGVESCQLWTKIEEFTSDVEAMRAFKGNLGDYFTERFQKCRDDLGLDGRNLNGFISWVHRLKCLIHGCSDLHEASPATITLRKPETRCSLWKSGGFYSLIRMLSNKIGDYTKTLEEVVKLDCEVLKINYDGDKVAVNTTRCGTLEFDHVIVTVPLSILKEKHQLLFHPSLPEVNVSALKNLSMGAVDKIYLKYASQWWPENFSGFCFASSSAEESLGWEKSIVGVFKSDGAPLVLWCWICGSAAVEMEKCSEDEVRQKVTRALQFYLKDYVVPSPESILRSTWFSNRHIRGSYTYYNESCTDMNAPQNLSTPVVNESNKLVLFFAGEATSPGNFSSAHGAMESGYREADRIISIYTNLKPSHAKIVIVGAGLAGLAAARVLVSQGITDLKVLEAQDSIGGRLVTKKFDDGIVELGAQWAHASGSRMFDFAADCGIISSLESSEGSGIYFYPGGKRVSQLLVEEIRNVVQDILNRCINFHYAENDTKVPSTVADFMHSEFEKYLNSCNDEEEIREMKRDLYDWNVRFEVIDNSCNTLSDLSARLWGQYGDDDCEQDHINITGGFTSLVDALSQLLPQEVLVTSCPVSKVRWKSSGDVKHPCEVVCEDGTTYSADHVIVTSSIGYLQNKLNMFEPPLPHDYQTAIKNLGFGTINKIFLFYDEVWWRDLQGIQLVWGDKSLYDFVTGEMSWVRSITGFDSVTTMDNVLLGWVGGEGAIESERLTEQEIAHHCTLVLRHFTGLPTVPDPSFVVRSRWSSNKYVCGAYSHLTPGSESCNPHPQNTLLEPLSHSKNGETSHCAVYFAGEALHKKYYSTAHGAFDCGESQARKLLKHLKIS</sequence>
<feature type="domain" description="Amine oxidase" evidence="1">
    <location>
        <begin position="16"/>
        <end position="447"/>
    </location>
</feature>
<dbReference type="InterPro" id="IPR050281">
    <property type="entry name" value="Flavin_monoamine_oxidase"/>
</dbReference>
<feature type="domain" description="Amine oxidase" evidence="1">
    <location>
        <begin position="467"/>
        <end position="922"/>
    </location>
</feature>
<organism evidence="2">
    <name type="scientific">Lygus hesperus</name>
    <name type="common">Western plant bug</name>
    <dbReference type="NCBI Taxonomy" id="30085"/>
    <lineage>
        <taxon>Eukaryota</taxon>
        <taxon>Metazoa</taxon>
        <taxon>Ecdysozoa</taxon>
        <taxon>Arthropoda</taxon>
        <taxon>Hexapoda</taxon>
        <taxon>Insecta</taxon>
        <taxon>Pterygota</taxon>
        <taxon>Neoptera</taxon>
        <taxon>Paraneoptera</taxon>
        <taxon>Hemiptera</taxon>
        <taxon>Heteroptera</taxon>
        <taxon>Panheteroptera</taxon>
        <taxon>Cimicomorpha</taxon>
        <taxon>Miridae</taxon>
        <taxon>Mirini</taxon>
        <taxon>Lygus</taxon>
    </lineage>
</organism>
<dbReference type="InterPro" id="IPR036188">
    <property type="entry name" value="FAD/NAD-bd_sf"/>
</dbReference>